<proteinExistence type="predicted"/>
<dbReference type="InterPro" id="IPR009003">
    <property type="entry name" value="Peptidase_S1_PA"/>
</dbReference>
<protein>
    <recommendedName>
        <fullName evidence="2">Trypsin</fullName>
    </recommendedName>
</protein>
<dbReference type="SUPFAM" id="SSF50494">
    <property type="entry name" value="Trypsin-like serine proteases"/>
    <property type="match status" value="1"/>
</dbReference>
<evidence type="ECO:0008006" key="2">
    <source>
        <dbReference type="Google" id="ProtNLM"/>
    </source>
</evidence>
<sequence length="277" mass="31234">MDSQIYWEADMEFTKEDKEIPENLSRLVIDYCDPLFISTRPLSQQKNIKKSNGTITYLKYKGQLWGITNSHVSECENSSKILALYGYGTPPIHLTEENFYGGFKSLQKNGDKSYPDIAIIKFCDKVKSTHFDSNFRKAIDLDRWEEPLENEIITPVAFGFPTEHKTQNGLVTSSPLVLVTGRISSGWSQHHNSFSFHAQLNGDSDYYLSGISGGPIFHAENREDNPLIIGITYEGSPGSKENESTLFGMNNAVVSGYTLTPKIFEQWLSDAGFIDFK</sequence>
<evidence type="ECO:0000313" key="1">
    <source>
        <dbReference type="EMBL" id="WMB72441.1"/>
    </source>
</evidence>
<dbReference type="AlphaFoldDB" id="A0AA50Q5R7"/>
<gene>
    <name evidence="1" type="ORF">RA178_18780</name>
</gene>
<dbReference type="RefSeq" id="WP_306683316.1">
    <property type="nucleotide sequence ID" value="NZ_CP132914.1"/>
</dbReference>
<reference evidence="1" key="1">
    <citation type="submission" date="2023-08" db="EMBL/GenBank/DDBJ databases">
        <title>Complete genome sequence of Shewanella oncorhynchi Z-P2, a siderophore putrebactin-producing bacterium.</title>
        <authorList>
            <person name="Zhang Y."/>
        </authorList>
    </citation>
    <scope>NUCLEOTIDE SEQUENCE</scope>
    <source>
        <strain evidence="1">Z-P2</strain>
    </source>
</reference>
<accession>A0AA50Q5R7</accession>
<dbReference type="GeneID" id="301341273"/>
<dbReference type="KEGG" id="sog:RA178_18780"/>
<dbReference type="EMBL" id="CP132914">
    <property type="protein sequence ID" value="WMB72441.1"/>
    <property type="molecule type" value="Genomic_DNA"/>
</dbReference>
<organism evidence="1">
    <name type="scientific">Shewanella oncorhynchi</name>
    <dbReference type="NCBI Taxonomy" id="2726434"/>
    <lineage>
        <taxon>Bacteria</taxon>
        <taxon>Pseudomonadati</taxon>
        <taxon>Pseudomonadota</taxon>
        <taxon>Gammaproteobacteria</taxon>
        <taxon>Alteromonadales</taxon>
        <taxon>Shewanellaceae</taxon>
        <taxon>Shewanella</taxon>
    </lineage>
</organism>
<name>A0AA50Q5R7_9GAMM</name>
<dbReference type="Proteomes" id="UP001236800">
    <property type="component" value="Chromosome"/>
</dbReference>